<comment type="caution">
    <text evidence="1">The sequence shown here is derived from an EMBL/GenBank/DDBJ whole genome shotgun (WGS) entry which is preliminary data.</text>
</comment>
<name>A0ABU5R7X8_9PSEU</name>
<dbReference type="InterPro" id="IPR050179">
    <property type="entry name" value="Trans_hexapeptide_repeat"/>
</dbReference>
<protein>
    <recommendedName>
        <fullName evidence="3">Acyltransferase</fullName>
    </recommendedName>
</protein>
<proteinExistence type="predicted"/>
<dbReference type="RefSeq" id="WP_323329816.1">
    <property type="nucleotide sequence ID" value="NZ_JAYFSI010000005.1"/>
</dbReference>
<reference evidence="1 2" key="1">
    <citation type="submission" date="2023-12" db="EMBL/GenBank/DDBJ databases">
        <title>Amycolatopsis sp. V23-08.</title>
        <authorList>
            <person name="Somphong A."/>
        </authorList>
    </citation>
    <scope>NUCLEOTIDE SEQUENCE [LARGE SCALE GENOMIC DNA]</scope>
    <source>
        <strain evidence="1 2">V23-08</strain>
    </source>
</reference>
<dbReference type="InterPro" id="IPR011004">
    <property type="entry name" value="Trimer_LpxA-like_sf"/>
</dbReference>
<dbReference type="PANTHER" id="PTHR43300:SF11">
    <property type="entry name" value="ACETYLTRANSFERASE RV3034C-RELATED"/>
    <property type="match status" value="1"/>
</dbReference>
<sequence>MFDQLKSLARTAAWLLPPGRGKNRVLRLLGHDVAPSARIGICLFRGATAVRIGAGTVIGSGNTFRGLRVLDVGEGVIIGQFNWVSTAPTLRDVRDGDHGALRLGDHAVLTNRHYVDVSGGVVLAPFATIGGVRSTVLSHSVDLGTGRQTTVAVRLAEDAFVSTNCVVMAGTRLTRRAVLAAGSVTALNREYEPNTLFGGVPAKAIREIDGAYFHRTRAWIGR</sequence>
<evidence type="ECO:0008006" key="3">
    <source>
        <dbReference type="Google" id="ProtNLM"/>
    </source>
</evidence>
<dbReference type="EMBL" id="JAYFSI010000005">
    <property type="protein sequence ID" value="MEA5362332.1"/>
    <property type="molecule type" value="Genomic_DNA"/>
</dbReference>
<keyword evidence="2" id="KW-1185">Reference proteome</keyword>
<evidence type="ECO:0000313" key="1">
    <source>
        <dbReference type="EMBL" id="MEA5362332.1"/>
    </source>
</evidence>
<evidence type="ECO:0000313" key="2">
    <source>
        <dbReference type="Proteomes" id="UP001304298"/>
    </source>
</evidence>
<organism evidence="1 2">
    <name type="scientific">Amycolatopsis heterodermiae</name>
    <dbReference type="NCBI Taxonomy" id="3110235"/>
    <lineage>
        <taxon>Bacteria</taxon>
        <taxon>Bacillati</taxon>
        <taxon>Actinomycetota</taxon>
        <taxon>Actinomycetes</taxon>
        <taxon>Pseudonocardiales</taxon>
        <taxon>Pseudonocardiaceae</taxon>
        <taxon>Amycolatopsis</taxon>
    </lineage>
</organism>
<dbReference type="SUPFAM" id="SSF51161">
    <property type="entry name" value="Trimeric LpxA-like enzymes"/>
    <property type="match status" value="1"/>
</dbReference>
<dbReference type="Proteomes" id="UP001304298">
    <property type="component" value="Unassembled WGS sequence"/>
</dbReference>
<accession>A0ABU5R7X8</accession>
<dbReference type="Gene3D" id="2.160.10.10">
    <property type="entry name" value="Hexapeptide repeat proteins"/>
    <property type="match status" value="1"/>
</dbReference>
<dbReference type="PANTHER" id="PTHR43300">
    <property type="entry name" value="ACETYLTRANSFERASE"/>
    <property type="match status" value="1"/>
</dbReference>
<gene>
    <name evidence="1" type="ORF">VA596_22535</name>
</gene>